<name>A0ABQ5BYI7_9ASTR</name>
<evidence type="ECO:0000256" key="1">
    <source>
        <dbReference type="SAM" id="MobiDB-lite"/>
    </source>
</evidence>
<proteinExistence type="predicted"/>
<protein>
    <submittedName>
        <fullName evidence="2">Uncharacterized protein</fullName>
    </submittedName>
</protein>
<reference evidence="2" key="2">
    <citation type="submission" date="2022-01" db="EMBL/GenBank/DDBJ databases">
        <authorList>
            <person name="Yamashiro T."/>
            <person name="Shiraishi A."/>
            <person name="Satake H."/>
            <person name="Nakayama K."/>
        </authorList>
    </citation>
    <scope>NUCLEOTIDE SEQUENCE</scope>
</reference>
<accession>A0ABQ5BYI7</accession>
<feature type="region of interest" description="Disordered" evidence="1">
    <location>
        <begin position="58"/>
        <end position="79"/>
    </location>
</feature>
<evidence type="ECO:0000313" key="2">
    <source>
        <dbReference type="EMBL" id="GJT19956.1"/>
    </source>
</evidence>
<sequence>MDYQCTQPSEIEICRQAEEIERQREIKERNRVHEETMQMLREMIKIQEEKRIYEEAARQEEEKRIAKEKEAAELEAKRKSQECLNIEEKSIPQASIRSRKSRIDPTLRNFTISTKRIPFSTVKTVNSLKMGDKHLDTQKGSLESSVKDPIPIPSESDVISDSDCDDYQKRFDLKVQQLWMPSIYDENNKIRECYLIRSSAITPDLPIPDSLIMEDEHLDTIPVTESANTIKSSVEELVPTPSESADLSDGESECDVPVGDESSLTFATFSNPLFDSKDDFTSSDNESFSDEDLDPHCFNAESYLIESLLNRDTLIDSYPKFDYLFEEFSGELAHTNPIPPGVVDTDSEPEEEILLAENLSYDNSSPRPPEERNSEIADTIVESLSPSPIPVEDSDSLMEEIDLFLASDDSMPPGIEIDDYDSEGDIRFLEELLNNDSPPLLENESFSLDHFDDPSLPRPPPEPPDVEICFNFEPDAGVVTKKVVGDISEHDVLMPNLLPTQPTLCPVFDLLLPFSFENQDKVFNPGIFSSPFSSHQAKITFDFSKRPMMISGWDIPHLDVPYLHFYPP</sequence>
<feature type="region of interest" description="Disordered" evidence="1">
    <location>
        <begin position="135"/>
        <end position="155"/>
    </location>
</feature>
<gene>
    <name evidence="2" type="ORF">Tco_0878662</name>
</gene>
<comment type="caution">
    <text evidence="2">The sequence shown here is derived from an EMBL/GenBank/DDBJ whole genome shotgun (WGS) entry which is preliminary data.</text>
</comment>
<dbReference type="Proteomes" id="UP001151760">
    <property type="component" value="Unassembled WGS sequence"/>
</dbReference>
<evidence type="ECO:0000313" key="3">
    <source>
        <dbReference type="Proteomes" id="UP001151760"/>
    </source>
</evidence>
<dbReference type="EMBL" id="BQNB010013760">
    <property type="protein sequence ID" value="GJT19956.1"/>
    <property type="molecule type" value="Genomic_DNA"/>
</dbReference>
<feature type="region of interest" description="Disordered" evidence="1">
    <location>
        <begin position="238"/>
        <end position="257"/>
    </location>
</feature>
<organism evidence="2 3">
    <name type="scientific">Tanacetum coccineum</name>
    <dbReference type="NCBI Taxonomy" id="301880"/>
    <lineage>
        <taxon>Eukaryota</taxon>
        <taxon>Viridiplantae</taxon>
        <taxon>Streptophyta</taxon>
        <taxon>Embryophyta</taxon>
        <taxon>Tracheophyta</taxon>
        <taxon>Spermatophyta</taxon>
        <taxon>Magnoliopsida</taxon>
        <taxon>eudicotyledons</taxon>
        <taxon>Gunneridae</taxon>
        <taxon>Pentapetalae</taxon>
        <taxon>asterids</taxon>
        <taxon>campanulids</taxon>
        <taxon>Asterales</taxon>
        <taxon>Asteraceae</taxon>
        <taxon>Asteroideae</taxon>
        <taxon>Anthemideae</taxon>
        <taxon>Anthemidinae</taxon>
        <taxon>Tanacetum</taxon>
    </lineage>
</organism>
<reference evidence="2" key="1">
    <citation type="journal article" date="2022" name="Int. J. Mol. Sci.">
        <title>Draft Genome of Tanacetum Coccineum: Genomic Comparison of Closely Related Tanacetum-Family Plants.</title>
        <authorList>
            <person name="Yamashiro T."/>
            <person name="Shiraishi A."/>
            <person name="Nakayama K."/>
            <person name="Satake H."/>
        </authorList>
    </citation>
    <scope>NUCLEOTIDE SEQUENCE</scope>
</reference>
<keyword evidence="3" id="KW-1185">Reference proteome</keyword>